<evidence type="ECO:0000313" key="4">
    <source>
        <dbReference type="EMBL" id="CDO69901.1"/>
    </source>
</evidence>
<keyword evidence="1" id="KW-0233">DNA recombination</keyword>
<protein>
    <recommendedName>
        <fullName evidence="1">ATP-dependent DNA helicase</fullName>
        <ecNumber evidence="1">5.6.2.3</ecNumber>
    </recommendedName>
</protein>
<accession>A0A060S6S4</accession>
<dbReference type="Pfam" id="PF14214">
    <property type="entry name" value="Helitron_like_N"/>
    <property type="match status" value="1"/>
</dbReference>
<dbReference type="GO" id="GO:0006281">
    <property type="term" value="P:DNA repair"/>
    <property type="evidence" value="ECO:0007669"/>
    <property type="project" value="UniProtKB-KW"/>
</dbReference>
<dbReference type="Pfam" id="PF05970">
    <property type="entry name" value="PIF1"/>
    <property type="match status" value="1"/>
</dbReference>
<sequence length="1234" mass="139780">MPTMSTYTYNDDGLQRSLSNISHDITTGKNVWRLGAISSPSLKWGELRQGQHHQCPTCHIILLTGEKPGFCCGPKGRRYTDVAPLPPLPFEYEVFIHHPKLSFLSRTLNLVFSFASLETTAEFPRFEGDPGFVAIQGRIYHRIRPQHTNSAVRWLLYDGFLSSTAPHADLLPSLPAPWIDTVRSVLLRVNPFTQQLRILGQLDPSECPDAHLILDGNATTPELAAIMSYNNTALSEVNARRLVVSRTDSRNHTIPITSRLWEPLAYPLLFPHGTLGWGLPNSNLELGATTEGGQSANNDPETTQIWFYRARLLREERFSIFGRLTNEYVVDMFSRNLEARLHYIRTNQQRIRQQDAEQMGLDAVNDTENIYLPASFLGSNRWASEQIADSLAIAALHGPPTFFITVTCNRTWPEITSQLRPGQEYHDNPMVVCRVFRRKLAHLQHTLRSSLFPDVGPLLYMILSTEFQKRGLPHAHILLKYPLDCTSPTSIDTIISAEVPTDASDAALVRRYMMHHHPPLTEPPSTYCQRVMPDGTRKCRFGYPKPLQQQTTFDTGGRAQYRRRNPGDEMVVPYCLPLLRKYQCHMNFESANSSQLFQYLFKYIHKGPDHAKFRIFTNTARQQLEPVDEIQDYWDARYLSATEATWRILGYHITSKEPGVSSLPVHLPSRSLSHRQYQQRGSVSELSLSLLERYFRRPEGTFMSPNQLTKNFANITYAEYYSTFRLATYDPLKTGQPRIFEERDTGDNVTRMHVIQRVREHAHVARIQPARVSEGERYFLRALLQHRSANSFEDLRTINGVLHDSFQDAAHASGLFADDNEGELSIIEAISALRTPRQLRILFVHLLQNECLPNPRAVWDAHSVDFSNDHIIKHDGMHTLGISSALDELAHLFDEYGKTLGEYGLPEPAHYSPEVEHELAQWQADRPLMLRHVQEALLRFNADQRAIFDLVVDAVHRHLPLRLFIDGKAATATSAYAAQLYPGGRTTHSTFKVPVNEQNEMLLSPIEYNSSRGQLLREAAVIIWDEAPMANRAVLACVNDTLQRITHCTEPFGNKIIILLGDFRQTCPVIRRGSRAQIIDASIRSSPLWPLFSVSRLNSPIRNASDPEFAAFIDEIGDGSGPEVPIPGHMLQSVTDINSLIDFVFPPDILHQPQHCARRSILAPTNAQVDMYNDIIINRIPGPQRTYLAADSLREVTDAGLESPHSILDYAARDTPPGLPPHSLTIKSKILESS</sequence>
<organism evidence="4 5">
    <name type="scientific">Pycnoporus cinnabarinus</name>
    <name type="common">Cinnabar-red polypore</name>
    <name type="synonym">Trametes cinnabarina</name>
    <dbReference type="NCBI Taxonomy" id="5643"/>
    <lineage>
        <taxon>Eukaryota</taxon>
        <taxon>Fungi</taxon>
        <taxon>Dikarya</taxon>
        <taxon>Basidiomycota</taxon>
        <taxon>Agaricomycotina</taxon>
        <taxon>Agaricomycetes</taxon>
        <taxon>Polyporales</taxon>
        <taxon>Polyporaceae</taxon>
        <taxon>Trametes</taxon>
    </lineage>
</organism>
<dbReference type="EMBL" id="CCBP010000057">
    <property type="protein sequence ID" value="CDO69901.1"/>
    <property type="molecule type" value="Genomic_DNA"/>
</dbReference>
<evidence type="ECO:0000259" key="2">
    <source>
        <dbReference type="Pfam" id="PF05970"/>
    </source>
</evidence>
<keyword evidence="1" id="KW-0378">Hydrolase</keyword>
<keyword evidence="1" id="KW-0227">DNA damage</keyword>
<dbReference type="InterPro" id="IPR025476">
    <property type="entry name" value="Helitron_helicase-like"/>
</dbReference>
<comment type="caution">
    <text evidence="4">The sequence shown here is derived from an EMBL/GenBank/DDBJ whole genome shotgun (WGS) entry which is preliminary data.</text>
</comment>
<evidence type="ECO:0000256" key="1">
    <source>
        <dbReference type="RuleBase" id="RU363044"/>
    </source>
</evidence>
<dbReference type="GO" id="GO:0016887">
    <property type="term" value="F:ATP hydrolysis activity"/>
    <property type="evidence" value="ECO:0007669"/>
    <property type="project" value="RHEA"/>
</dbReference>
<keyword evidence="1" id="KW-0067">ATP-binding</keyword>
<evidence type="ECO:0000313" key="5">
    <source>
        <dbReference type="Proteomes" id="UP000029665"/>
    </source>
</evidence>
<dbReference type="InterPro" id="IPR027417">
    <property type="entry name" value="P-loop_NTPase"/>
</dbReference>
<dbReference type="PANTHER" id="PTHR10492:SF95">
    <property type="entry name" value="HELITRON HELICASE-LIKE DOMAIN-CONTAINING PROTEIN"/>
    <property type="match status" value="1"/>
</dbReference>
<dbReference type="InterPro" id="IPR010285">
    <property type="entry name" value="DNA_helicase_pif1-like_DEAD"/>
</dbReference>
<dbReference type="EC" id="5.6.2.3" evidence="1"/>
<dbReference type="PANTHER" id="PTHR10492">
    <property type="match status" value="1"/>
</dbReference>
<dbReference type="OMA" id="WIENIAL"/>
<feature type="domain" description="DNA helicase Pif1-like DEAD-box helicase" evidence="2">
    <location>
        <begin position="970"/>
        <end position="1120"/>
    </location>
</feature>
<dbReference type="SUPFAM" id="SSF52540">
    <property type="entry name" value="P-loop containing nucleoside triphosphate hydrolases"/>
    <property type="match status" value="1"/>
</dbReference>
<name>A0A060S6S4_PYCCI</name>
<dbReference type="Gene3D" id="3.40.50.300">
    <property type="entry name" value="P-loop containing nucleotide triphosphate hydrolases"/>
    <property type="match status" value="1"/>
</dbReference>
<gene>
    <name evidence="4" type="ORF">BN946_scf184884.g60</name>
</gene>
<dbReference type="OrthoDB" id="3366231at2759"/>
<evidence type="ECO:0000259" key="3">
    <source>
        <dbReference type="Pfam" id="PF14214"/>
    </source>
</evidence>
<comment type="catalytic activity">
    <reaction evidence="1">
        <text>ATP + H2O = ADP + phosphate + H(+)</text>
        <dbReference type="Rhea" id="RHEA:13065"/>
        <dbReference type="ChEBI" id="CHEBI:15377"/>
        <dbReference type="ChEBI" id="CHEBI:15378"/>
        <dbReference type="ChEBI" id="CHEBI:30616"/>
        <dbReference type="ChEBI" id="CHEBI:43474"/>
        <dbReference type="ChEBI" id="CHEBI:456216"/>
        <dbReference type="EC" id="5.6.2.3"/>
    </reaction>
</comment>
<dbReference type="GO" id="GO:0006310">
    <property type="term" value="P:DNA recombination"/>
    <property type="evidence" value="ECO:0007669"/>
    <property type="project" value="UniProtKB-KW"/>
</dbReference>
<dbReference type="GO" id="GO:0043139">
    <property type="term" value="F:5'-3' DNA helicase activity"/>
    <property type="evidence" value="ECO:0007669"/>
    <property type="project" value="UniProtKB-EC"/>
</dbReference>
<keyword evidence="1" id="KW-0347">Helicase</keyword>
<proteinExistence type="inferred from homology"/>
<dbReference type="HOGENOM" id="CLU_001324_0_3_1"/>
<dbReference type="STRING" id="5643.A0A060S6S4"/>
<dbReference type="GO" id="GO:0005524">
    <property type="term" value="F:ATP binding"/>
    <property type="evidence" value="ECO:0007669"/>
    <property type="project" value="UniProtKB-KW"/>
</dbReference>
<reference evidence="4" key="1">
    <citation type="submission" date="2014-01" db="EMBL/GenBank/DDBJ databases">
        <title>The genome of the white-rot fungus Pycnoporus cinnabarinus: a basidiomycete model with a versatile arsenal for lignocellulosic biomass breakdown.</title>
        <authorList>
            <person name="Levasseur A."/>
            <person name="Lomascolo A."/>
            <person name="Ruiz-Duenas F.J."/>
            <person name="Uzan E."/>
            <person name="Piumi F."/>
            <person name="Kues U."/>
            <person name="Ram A.F.J."/>
            <person name="Murat C."/>
            <person name="Haon M."/>
            <person name="Benoit I."/>
            <person name="Arfi Y."/>
            <person name="Chevret D."/>
            <person name="Drula E."/>
            <person name="Kwon M.J."/>
            <person name="Gouret P."/>
            <person name="Lesage-Meessen L."/>
            <person name="Lombard V."/>
            <person name="Mariette J."/>
            <person name="Noirot C."/>
            <person name="Park J."/>
            <person name="Patyshakuliyeva A."/>
            <person name="Wieneger R.A.B."/>
            <person name="Wosten H.A.B."/>
            <person name="Martin F."/>
            <person name="Coutinho P.M."/>
            <person name="de Vries R."/>
            <person name="Martinez A.T."/>
            <person name="Klopp C."/>
            <person name="Pontarotti P."/>
            <person name="Henrissat B."/>
            <person name="Record E."/>
        </authorList>
    </citation>
    <scope>NUCLEOTIDE SEQUENCE [LARGE SCALE GENOMIC DNA]</scope>
    <source>
        <strain evidence="4">BRFM137</strain>
    </source>
</reference>
<dbReference type="AlphaFoldDB" id="A0A060S6S4"/>
<dbReference type="Proteomes" id="UP000029665">
    <property type="component" value="Unassembled WGS sequence"/>
</dbReference>
<dbReference type="GO" id="GO:0000723">
    <property type="term" value="P:telomere maintenance"/>
    <property type="evidence" value="ECO:0007669"/>
    <property type="project" value="InterPro"/>
</dbReference>
<keyword evidence="1" id="KW-0547">Nucleotide-binding</keyword>
<keyword evidence="5" id="KW-1185">Reference proteome</keyword>
<comment type="similarity">
    <text evidence="1">Belongs to the helicase family.</text>
</comment>
<keyword evidence="1" id="KW-0234">DNA repair</keyword>
<comment type="cofactor">
    <cofactor evidence="1">
        <name>Mg(2+)</name>
        <dbReference type="ChEBI" id="CHEBI:18420"/>
    </cofactor>
</comment>
<feature type="domain" description="Helitron helicase-like" evidence="3">
    <location>
        <begin position="312"/>
        <end position="479"/>
    </location>
</feature>